<dbReference type="RefSeq" id="XP_022320764.1">
    <property type="nucleotide sequence ID" value="XM_022465056.1"/>
</dbReference>
<evidence type="ECO:0000256" key="2">
    <source>
        <dbReference type="ARBA" id="ARBA00022692"/>
    </source>
</evidence>
<evidence type="ECO:0000313" key="8">
    <source>
        <dbReference type="RefSeq" id="XP_022320764.1"/>
    </source>
</evidence>
<dbReference type="KEGG" id="cvn:111122991"/>
<feature type="transmembrane region" description="Helical" evidence="6">
    <location>
        <begin position="371"/>
        <end position="396"/>
    </location>
</feature>
<name>A0A8B8CYV4_CRAVI</name>
<evidence type="ECO:0000256" key="1">
    <source>
        <dbReference type="ARBA" id="ARBA00004141"/>
    </source>
</evidence>
<dbReference type="GO" id="GO:0016020">
    <property type="term" value="C:membrane"/>
    <property type="evidence" value="ECO:0007669"/>
    <property type="project" value="UniProtKB-SubCell"/>
</dbReference>
<evidence type="ECO:0000256" key="5">
    <source>
        <dbReference type="SAM" id="MobiDB-lite"/>
    </source>
</evidence>
<dbReference type="RefSeq" id="XP_022320767.1">
    <property type="nucleotide sequence ID" value="XM_022465059.1"/>
</dbReference>
<keyword evidence="3 6" id="KW-1133">Transmembrane helix</keyword>
<evidence type="ECO:0000313" key="9">
    <source>
        <dbReference type="RefSeq" id="XP_022320765.1"/>
    </source>
</evidence>
<evidence type="ECO:0000256" key="3">
    <source>
        <dbReference type="ARBA" id="ARBA00022989"/>
    </source>
</evidence>
<accession>A0A8B8CYV4</accession>
<feature type="transmembrane region" description="Helical" evidence="6">
    <location>
        <begin position="114"/>
        <end position="135"/>
    </location>
</feature>
<proteinExistence type="predicted"/>
<comment type="subcellular location">
    <subcellularLocation>
        <location evidence="1">Membrane</location>
        <topology evidence="1">Multi-pass membrane protein</topology>
    </subcellularLocation>
</comment>
<evidence type="ECO:0000256" key="6">
    <source>
        <dbReference type="SAM" id="Phobius"/>
    </source>
</evidence>
<feature type="transmembrane region" description="Helical" evidence="6">
    <location>
        <begin position="175"/>
        <end position="193"/>
    </location>
</feature>
<reference evidence="8 9" key="1">
    <citation type="submission" date="2025-04" db="UniProtKB">
        <authorList>
            <consortium name="RefSeq"/>
        </authorList>
    </citation>
    <scope>IDENTIFICATION</scope>
    <source>
        <tissue evidence="8 9">Whole sample</tissue>
    </source>
</reference>
<protein>
    <submittedName>
        <fullName evidence="8 9">Uncharacterized protein LOC111122991 isoform X1</fullName>
    </submittedName>
</protein>
<feature type="transmembrane region" description="Helical" evidence="6">
    <location>
        <begin position="205"/>
        <end position="228"/>
    </location>
</feature>
<dbReference type="AlphaFoldDB" id="A0A8B8CYV4"/>
<dbReference type="Proteomes" id="UP000694844">
    <property type="component" value="Chromosome 3"/>
</dbReference>
<dbReference type="Pfam" id="PF00335">
    <property type="entry name" value="Tetraspanin"/>
    <property type="match status" value="1"/>
</dbReference>
<dbReference type="GeneID" id="111122991"/>
<keyword evidence="7" id="KW-1185">Reference proteome</keyword>
<evidence type="ECO:0000313" key="10">
    <source>
        <dbReference type="RefSeq" id="XP_022320766.1"/>
    </source>
</evidence>
<organism evidence="7 9">
    <name type="scientific">Crassostrea virginica</name>
    <name type="common">Eastern oyster</name>
    <dbReference type="NCBI Taxonomy" id="6565"/>
    <lineage>
        <taxon>Eukaryota</taxon>
        <taxon>Metazoa</taxon>
        <taxon>Spiralia</taxon>
        <taxon>Lophotrochozoa</taxon>
        <taxon>Mollusca</taxon>
        <taxon>Bivalvia</taxon>
        <taxon>Autobranchia</taxon>
        <taxon>Pteriomorphia</taxon>
        <taxon>Ostreida</taxon>
        <taxon>Ostreoidea</taxon>
        <taxon>Ostreidae</taxon>
        <taxon>Crassostrea</taxon>
    </lineage>
</organism>
<evidence type="ECO:0000256" key="4">
    <source>
        <dbReference type="ARBA" id="ARBA00023136"/>
    </source>
</evidence>
<dbReference type="OrthoDB" id="6133340at2759"/>
<evidence type="ECO:0000313" key="11">
    <source>
        <dbReference type="RefSeq" id="XP_022320767.1"/>
    </source>
</evidence>
<dbReference type="InterPro" id="IPR018499">
    <property type="entry name" value="Tetraspanin/Peripherin"/>
</dbReference>
<feature type="compositionally biased region" description="Polar residues" evidence="5">
    <location>
        <begin position="40"/>
        <end position="50"/>
    </location>
</feature>
<sequence length="410" mass="45028">MSNEETAEMRKTTKVSNADEDQKDGSYESAPTRPLPTPPQKSTVESTTKSHLVRQKIPPIEPNSEGTGKPKDVTQHNDEASPEGTGKPKDKKKQKDKASPEGGNVKRQGERGAYVLLPMKAVLMVAAFVLVFSSIDLSMDNPCELKEALDLISLNYAPFCKYNATIEESVKVKKLGIAVISVHGIVFLVILSACMWPSEIKYPGLLIICVIVFIIATVFLPFLVIQYIDINDAKQNPEHQLDSRRLKSEMLRSLEKNFQSDNPGNGNTVSSGWNKIFIKYNCCAVNDVNGTTNDFDNTPWCTTSGSCQATASQIPRTCCKDVTQDDYQNAPDSCHAAVSPGTYKPGCFQIVKSMSLAKIEYYQVLVPTLSLSILLTLQILDVAVAFVMLVFAIAVFSMNGKKEHETKSSA</sequence>
<dbReference type="RefSeq" id="XP_022320766.1">
    <property type="nucleotide sequence ID" value="XM_022465058.1"/>
</dbReference>
<evidence type="ECO:0000313" key="7">
    <source>
        <dbReference type="Proteomes" id="UP000694844"/>
    </source>
</evidence>
<keyword evidence="2 6" id="KW-0812">Transmembrane</keyword>
<dbReference type="RefSeq" id="XP_022320765.1">
    <property type="nucleotide sequence ID" value="XM_022465057.1"/>
</dbReference>
<gene>
    <name evidence="8 9 10 11" type="primary">LOC111122991</name>
</gene>
<feature type="region of interest" description="Disordered" evidence="5">
    <location>
        <begin position="1"/>
        <end position="106"/>
    </location>
</feature>
<feature type="compositionally biased region" description="Basic and acidic residues" evidence="5">
    <location>
        <begin position="68"/>
        <end position="79"/>
    </location>
</feature>
<keyword evidence="4 6" id="KW-0472">Membrane</keyword>